<evidence type="ECO:0000313" key="2">
    <source>
        <dbReference type="EMBL" id="CUA83731.1"/>
    </source>
</evidence>
<dbReference type="EMBL" id="CYHA01000003">
    <property type="protein sequence ID" value="CUA83731.1"/>
    <property type="molecule type" value="Genomic_DNA"/>
</dbReference>
<dbReference type="RefSeq" id="WP_054285142.1">
    <property type="nucleotide sequence ID" value="NZ_CYHA01000003.1"/>
</dbReference>
<dbReference type="SUPFAM" id="SSF52833">
    <property type="entry name" value="Thioredoxin-like"/>
    <property type="match status" value="1"/>
</dbReference>
<dbReference type="GO" id="GO:0016491">
    <property type="term" value="F:oxidoreductase activity"/>
    <property type="evidence" value="ECO:0007669"/>
    <property type="project" value="InterPro"/>
</dbReference>
<dbReference type="CDD" id="cd02966">
    <property type="entry name" value="TlpA_like_family"/>
    <property type="match status" value="1"/>
</dbReference>
<dbReference type="InterPro" id="IPR013766">
    <property type="entry name" value="Thioredoxin_domain"/>
</dbReference>
<dbReference type="Gene3D" id="3.40.30.10">
    <property type="entry name" value="Glutaredoxin"/>
    <property type="match status" value="1"/>
</dbReference>
<organism evidence="2 3">
    <name type="scientific">Gulbenkiania indica</name>
    <dbReference type="NCBI Taxonomy" id="375574"/>
    <lineage>
        <taxon>Bacteria</taxon>
        <taxon>Pseudomonadati</taxon>
        <taxon>Pseudomonadota</taxon>
        <taxon>Betaproteobacteria</taxon>
        <taxon>Neisseriales</taxon>
        <taxon>Chromobacteriaceae</taxon>
        <taxon>Gulbenkiania</taxon>
    </lineage>
</organism>
<dbReference type="PANTHER" id="PTHR42852:SF18">
    <property type="entry name" value="CHROMOSOME UNDETERMINED SCAFFOLD_47, WHOLE GENOME SHOTGUN SEQUENCE"/>
    <property type="match status" value="1"/>
</dbReference>
<evidence type="ECO:0000259" key="1">
    <source>
        <dbReference type="PROSITE" id="PS51352"/>
    </source>
</evidence>
<gene>
    <name evidence="2" type="ORF">Ga0061063_1883</name>
</gene>
<name>A0A0K6GYB8_9NEIS</name>
<evidence type="ECO:0000313" key="3">
    <source>
        <dbReference type="Proteomes" id="UP000243535"/>
    </source>
</evidence>
<accession>A0A0K6GYB8</accession>
<reference evidence="3" key="1">
    <citation type="submission" date="2015-08" db="EMBL/GenBank/DDBJ databases">
        <authorList>
            <person name="Varghese N."/>
        </authorList>
    </citation>
    <scope>NUCLEOTIDE SEQUENCE [LARGE SCALE GENOMIC DNA]</scope>
    <source>
        <strain evidence="3">DSM 17901</strain>
    </source>
</reference>
<dbReference type="Pfam" id="PF08534">
    <property type="entry name" value="Redoxin"/>
    <property type="match status" value="1"/>
</dbReference>
<sequence>MKKGLIALAVVLVAGFAGYTLLSGGNAAPEVTYTSITGKTASTASLKGKVVLVNFWATSCPGCIQEMPELKKTHERYAPRGFETVAVAMSYDPPNYVKTYVDTHQLPFHVTLDAQGSIAKAFGDVQLTPTSVLIDKEGNIVKRYVGVPDFAELNGLIEQKLKA</sequence>
<dbReference type="InterPro" id="IPR013740">
    <property type="entry name" value="Redoxin"/>
</dbReference>
<dbReference type="InterPro" id="IPR036249">
    <property type="entry name" value="Thioredoxin-like_sf"/>
</dbReference>
<proteinExistence type="predicted"/>
<dbReference type="AlphaFoldDB" id="A0A0K6GYB8"/>
<dbReference type="InterPro" id="IPR050553">
    <property type="entry name" value="Thioredoxin_ResA/DsbE_sf"/>
</dbReference>
<keyword evidence="3" id="KW-1185">Reference proteome</keyword>
<dbReference type="PANTHER" id="PTHR42852">
    <property type="entry name" value="THIOL:DISULFIDE INTERCHANGE PROTEIN DSBE"/>
    <property type="match status" value="1"/>
</dbReference>
<dbReference type="OrthoDB" id="9811352at2"/>
<dbReference type="Proteomes" id="UP000243535">
    <property type="component" value="Unassembled WGS sequence"/>
</dbReference>
<dbReference type="STRING" id="375574.GCA_001418035_01675"/>
<feature type="domain" description="Thioredoxin" evidence="1">
    <location>
        <begin position="22"/>
        <end position="162"/>
    </location>
</feature>
<protein>
    <submittedName>
        <fullName evidence="2">Peroxiredoxin</fullName>
    </submittedName>
</protein>
<dbReference type="PROSITE" id="PS51352">
    <property type="entry name" value="THIOREDOXIN_2"/>
    <property type="match status" value="1"/>
</dbReference>